<proteinExistence type="predicted"/>
<dbReference type="InterPro" id="IPR014710">
    <property type="entry name" value="RmlC-like_jellyroll"/>
</dbReference>
<dbReference type="AlphaFoldDB" id="A0A285QFN9"/>
<dbReference type="OrthoDB" id="512358at2"/>
<dbReference type="Proteomes" id="UP000219494">
    <property type="component" value="Unassembled WGS sequence"/>
</dbReference>
<reference evidence="2 3" key="1">
    <citation type="submission" date="2017-07" db="EMBL/GenBank/DDBJ databases">
        <authorList>
            <person name="Sun Z.S."/>
            <person name="Albrecht U."/>
            <person name="Echele G."/>
            <person name="Lee C.C."/>
        </authorList>
    </citation>
    <scope>NUCLEOTIDE SEQUENCE [LARGE SCALE GENOMIC DNA]</scope>
    <source>
        <strain evidence="2 3">CGMCC 1.12672</strain>
    </source>
</reference>
<dbReference type="InterPro" id="IPR011051">
    <property type="entry name" value="RmlC_Cupin_sf"/>
</dbReference>
<feature type="domain" description="Cupin type-2" evidence="1">
    <location>
        <begin position="56"/>
        <end position="118"/>
    </location>
</feature>
<protein>
    <submittedName>
        <fullName evidence="2">Cupin domain-containing protein</fullName>
    </submittedName>
</protein>
<evidence type="ECO:0000313" key="3">
    <source>
        <dbReference type="Proteomes" id="UP000219494"/>
    </source>
</evidence>
<dbReference type="Pfam" id="PF07883">
    <property type="entry name" value="Cupin_2"/>
    <property type="match status" value="1"/>
</dbReference>
<sequence length="129" mass="14022">MPDLYDQPIHLGPGGTALPQPAFSGPEWYEDYGARHGDDGADGRLVSLYRFDESWTSWEMHPAGDEVVVCLAGTMTLHQEHADGRVEQVVLGPGNYAINPPGTWHTADVAEPVTALFITVGEGTSHRPR</sequence>
<dbReference type="SUPFAM" id="SSF51182">
    <property type="entry name" value="RmlC-like cupins"/>
    <property type="match status" value="1"/>
</dbReference>
<dbReference type="EMBL" id="OBMI01000001">
    <property type="protein sequence ID" value="SOB78882.1"/>
    <property type="molecule type" value="Genomic_DNA"/>
</dbReference>
<organism evidence="2 3">
    <name type="scientific">Sphingomonas guangdongensis</name>
    <dbReference type="NCBI Taxonomy" id="1141890"/>
    <lineage>
        <taxon>Bacteria</taxon>
        <taxon>Pseudomonadati</taxon>
        <taxon>Pseudomonadota</taxon>
        <taxon>Alphaproteobacteria</taxon>
        <taxon>Sphingomonadales</taxon>
        <taxon>Sphingomonadaceae</taxon>
        <taxon>Sphingomonas</taxon>
    </lineage>
</organism>
<dbReference type="Gene3D" id="2.60.120.10">
    <property type="entry name" value="Jelly Rolls"/>
    <property type="match status" value="1"/>
</dbReference>
<gene>
    <name evidence="2" type="ORF">SAMN06297144_0263</name>
</gene>
<evidence type="ECO:0000313" key="2">
    <source>
        <dbReference type="EMBL" id="SOB78882.1"/>
    </source>
</evidence>
<evidence type="ECO:0000259" key="1">
    <source>
        <dbReference type="Pfam" id="PF07883"/>
    </source>
</evidence>
<name>A0A285QFN9_9SPHN</name>
<dbReference type="InterPro" id="IPR013096">
    <property type="entry name" value="Cupin_2"/>
</dbReference>
<dbReference type="RefSeq" id="WP_097062219.1">
    <property type="nucleotide sequence ID" value="NZ_OBMI01000001.1"/>
</dbReference>
<accession>A0A285QFN9</accession>
<keyword evidence="3" id="KW-1185">Reference proteome</keyword>